<protein>
    <submittedName>
        <fullName evidence="9">Sugar ABC transporter permease</fullName>
    </submittedName>
</protein>
<dbReference type="GO" id="GO:0005886">
    <property type="term" value="C:plasma membrane"/>
    <property type="evidence" value="ECO:0007669"/>
    <property type="project" value="UniProtKB-SubCell"/>
</dbReference>
<keyword evidence="6 7" id="KW-0472">Membrane</keyword>
<evidence type="ECO:0000256" key="2">
    <source>
        <dbReference type="ARBA" id="ARBA00022448"/>
    </source>
</evidence>
<evidence type="ECO:0000256" key="1">
    <source>
        <dbReference type="ARBA" id="ARBA00004651"/>
    </source>
</evidence>
<evidence type="ECO:0000256" key="4">
    <source>
        <dbReference type="ARBA" id="ARBA00022692"/>
    </source>
</evidence>
<dbReference type="SUPFAM" id="SSF161098">
    <property type="entry name" value="MetI-like"/>
    <property type="match status" value="1"/>
</dbReference>
<reference evidence="9" key="1">
    <citation type="submission" date="2020-10" db="EMBL/GenBank/DDBJ databases">
        <authorList>
            <person name="Gilroy R."/>
        </authorList>
    </citation>
    <scope>NUCLEOTIDE SEQUENCE</scope>
    <source>
        <strain evidence="9">14700</strain>
    </source>
</reference>
<evidence type="ECO:0000256" key="6">
    <source>
        <dbReference type="ARBA" id="ARBA00023136"/>
    </source>
</evidence>
<dbReference type="InterPro" id="IPR035906">
    <property type="entry name" value="MetI-like_sf"/>
</dbReference>
<feature type="transmembrane region" description="Helical" evidence="7">
    <location>
        <begin position="111"/>
        <end position="131"/>
    </location>
</feature>
<keyword evidence="2 7" id="KW-0813">Transport</keyword>
<feature type="transmembrane region" description="Helical" evidence="7">
    <location>
        <begin position="79"/>
        <end position="99"/>
    </location>
</feature>
<proteinExistence type="inferred from homology"/>
<dbReference type="EMBL" id="JADIMF010000003">
    <property type="protein sequence ID" value="MBO8468197.1"/>
    <property type="molecule type" value="Genomic_DNA"/>
</dbReference>
<evidence type="ECO:0000256" key="3">
    <source>
        <dbReference type="ARBA" id="ARBA00022475"/>
    </source>
</evidence>
<keyword evidence="3" id="KW-1003">Cell membrane</keyword>
<dbReference type="PANTHER" id="PTHR30193:SF37">
    <property type="entry name" value="INNER MEMBRANE ABC TRANSPORTER PERMEASE PROTEIN YCJO"/>
    <property type="match status" value="1"/>
</dbReference>
<reference evidence="9" key="2">
    <citation type="journal article" date="2021" name="PeerJ">
        <title>Extensive microbial diversity within the chicken gut microbiome revealed by metagenomics and culture.</title>
        <authorList>
            <person name="Gilroy R."/>
            <person name="Ravi A."/>
            <person name="Getino M."/>
            <person name="Pursley I."/>
            <person name="Horton D.L."/>
            <person name="Alikhan N.F."/>
            <person name="Baker D."/>
            <person name="Gharbi K."/>
            <person name="Hall N."/>
            <person name="Watson M."/>
            <person name="Adriaenssens E.M."/>
            <person name="Foster-Nyarko E."/>
            <person name="Jarju S."/>
            <person name="Secka A."/>
            <person name="Antonio M."/>
            <person name="Oren A."/>
            <person name="Chaudhuri R.R."/>
            <person name="La Ragione R."/>
            <person name="Hildebrand F."/>
            <person name="Pallen M.J."/>
        </authorList>
    </citation>
    <scope>NUCLEOTIDE SEQUENCE</scope>
    <source>
        <strain evidence="9">14700</strain>
    </source>
</reference>
<evidence type="ECO:0000259" key="8">
    <source>
        <dbReference type="PROSITE" id="PS50928"/>
    </source>
</evidence>
<keyword evidence="5 7" id="KW-1133">Transmembrane helix</keyword>
<name>A0A9D9NC05_9SPIO</name>
<comment type="caution">
    <text evidence="9">The sequence shown here is derived from an EMBL/GenBank/DDBJ whole genome shotgun (WGS) entry which is preliminary data.</text>
</comment>
<dbReference type="GO" id="GO:0055085">
    <property type="term" value="P:transmembrane transport"/>
    <property type="evidence" value="ECO:0007669"/>
    <property type="project" value="InterPro"/>
</dbReference>
<dbReference type="Proteomes" id="UP000810292">
    <property type="component" value="Unassembled WGS sequence"/>
</dbReference>
<dbReference type="AlphaFoldDB" id="A0A9D9NC05"/>
<comment type="subcellular location">
    <subcellularLocation>
        <location evidence="1 7">Cell membrane</location>
        <topology evidence="1 7">Multi-pass membrane protein</topology>
    </subcellularLocation>
</comment>
<feature type="transmembrane region" description="Helical" evidence="7">
    <location>
        <begin position="160"/>
        <end position="182"/>
    </location>
</feature>
<dbReference type="Gene3D" id="1.10.3720.10">
    <property type="entry name" value="MetI-like"/>
    <property type="match status" value="1"/>
</dbReference>
<dbReference type="InterPro" id="IPR051393">
    <property type="entry name" value="ABC_transporter_permease"/>
</dbReference>
<accession>A0A9D9NC05</accession>
<evidence type="ECO:0000313" key="9">
    <source>
        <dbReference type="EMBL" id="MBO8468197.1"/>
    </source>
</evidence>
<keyword evidence="4 7" id="KW-0812">Transmembrane</keyword>
<dbReference type="Pfam" id="PF00528">
    <property type="entry name" value="BPD_transp_1"/>
    <property type="match status" value="1"/>
</dbReference>
<evidence type="ECO:0000256" key="5">
    <source>
        <dbReference type="ARBA" id="ARBA00022989"/>
    </source>
</evidence>
<dbReference type="CDD" id="cd06261">
    <property type="entry name" value="TM_PBP2"/>
    <property type="match status" value="1"/>
</dbReference>
<feature type="transmembrane region" description="Helical" evidence="7">
    <location>
        <begin position="12"/>
        <end position="38"/>
    </location>
</feature>
<feature type="domain" description="ABC transmembrane type-1" evidence="8">
    <location>
        <begin position="74"/>
        <end position="287"/>
    </location>
</feature>
<gene>
    <name evidence="9" type="ORF">IAA72_00240</name>
</gene>
<comment type="similarity">
    <text evidence="7">Belongs to the binding-protein-dependent transport system permease family.</text>
</comment>
<sequence length="294" mass="32930">MKRGLKHDQAKVAWLFSAPALVLISLFIFLPFLMSLFYSFTDKMLVMRPGRSVEFVGFENFIKVFTNGTTRQSFINTGIYAIMVVPAVVVLGTVLAVFVNRPGKSVKVFRAIYFSPQVVTMTVVAVVWSFIFSPGETGIMNSILRLFGVESKTWLQDPDLALGCLAVMYIWQTLGLEMLIILGGLQYIPGELYEACMLDGCGAVKRFWYVTVPLLRNTMVYVLVSVTIVTLKLFTQVYVLTNGGPSNSTVSVVYQLYRVGFLNNQQGYSSAIAVVFFFIVLAISLLQNYLMREK</sequence>
<dbReference type="PANTHER" id="PTHR30193">
    <property type="entry name" value="ABC TRANSPORTER PERMEASE PROTEIN"/>
    <property type="match status" value="1"/>
</dbReference>
<dbReference type="InterPro" id="IPR000515">
    <property type="entry name" value="MetI-like"/>
</dbReference>
<organism evidence="9 10">
    <name type="scientific">Candidatus Ornithospirochaeta stercoravium</name>
    <dbReference type="NCBI Taxonomy" id="2840897"/>
    <lineage>
        <taxon>Bacteria</taxon>
        <taxon>Pseudomonadati</taxon>
        <taxon>Spirochaetota</taxon>
        <taxon>Spirochaetia</taxon>
        <taxon>Spirochaetales</taxon>
        <taxon>Spirochaetaceae</taxon>
        <taxon>Spirochaetaceae incertae sedis</taxon>
        <taxon>Candidatus Ornithospirochaeta</taxon>
    </lineage>
</organism>
<dbReference type="PROSITE" id="PS50928">
    <property type="entry name" value="ABC_TM1"/>
    <property type="match status" value="1"/>
</dbReference>
<feature type="transmembrane region" description="Helical" evidence="7">
    <location>
        <begin position="268"/>
        <end position="290"/>
    </location>
</feature>
<evidence type="ECO:0000313" key="10">
    <source>
        <dbReference type="Proteomes" id="UP000810292"/>
    </source>
</evidence>
<evidence type="ECO:0000256" key="7">
    <source>
        <dbReference type="RuleBase" id="RU363032"/>
    </source>
</evidence>